<proteinExistence type="predicted"/>
<name>X1NRI1_9ZZZZ</name>
<gene>
    <name evidence="1" type="ORF">S06H3_28518</name>
</gene>
<accession>X1NRI1</accession>
<sequence length="147" mass="16399">MTGRPGFVSNHTFDLVNNNITYLHCVAPNKLYGVNGPPADYDIVYHGETDILGASPRLKFPIGEPVTTIKISVLDKKISIRQGKIIGNPTDKGGCVSKMLVECDTEKILKNYDWESFGWHRVTFVGDWKTEFIMGAKLLGLEIIEDN</sequence>
<evidence type="ECO:0000313" key="1">
    <source>
        <dbReference type="EMBL" id="GAI29410.1"/>
    </source>
</evidence>
<evidence type="ECO:0008006" key="2">
    <source>
        <dbReference type="Google" id="ProtNLM"/>
    </source>
</evidence>
<organism evidence="1">
    <name type="scientific">marine sediment metagenome</name>
    <dbReference type="NCBI Taxonomy" id="412755"/>
    <lineage>
        <taxon>unclassified sequences</taxon>
        <taxon>metagenomes</taxon>
        <taxon>ecological metagenomes</taxon>
    </lineage>
</organism>
<dbReference type="EMBL" id="BARV01016644">
    <property type="protein sequence ID" value="GAI29410.1"/>
    <property type="molecule type" value="Genomic_DNA"/>
</dbReference>
<protein>
    <recommendedName>
        <fullName evidence="2">L-fucose isomerase C-terminal domain-containing protein</fullName>
    </recommendedName>
</protein>
<reference evidence="1" key="1">
    <citation type="journal article" date="2014" name="Front. Microbiol.">
        <title>High frequency of phylogenetically diverse reductive dehalogenase-homologous genes in deep subseafloor sedimentary metagenomes.</title>
        <authorList>
            <person name="Kawai M."/>
            <person name="Futagami T."/>
            <person name="Toyoda A."/>
            <person name="Takaki Y."/>
            <person name="Nishi S."/>
            <person name="Hori S."/>
            <person name="Arai W."/>
            <person name="Tsubouchi T."/>
            <person name="Morono Y."/>
            <person name="Uchiyama I."/>
            <person name="Ito T."/>
            <person name="Fujiyama A."/>
            <person name="Inagaki F."/>
            <person name="Takami H."/>
        </authorList>
    </citation>
    <scope>NUCLEOTIDE SEQUENCE</scope>
    <source>
        <strain evidence="1">Expedition CK06-06</strain>
    </source>
</reference>
<comment type="caution">
    <text evidence="1">The sequence shown here is derived from an EMBL/GenBank/DDBJ whole genome shotgun (WGS) entry which is preliminary data.</text>
</comment>
<dbReference type="AlphaFoldDB" id="X1NRI1"/>